<dbReference type="PANTHER" id="PTHR34439:SF1">
    <property type="entry name" value="CENTROBIN"/>
    <property type="match status" value="1"/>
</dbReference>
<organism>
    <name type="scientific">Pediculus humanus subsp. corporis</name>
    <name type="common">Body louse</name>
    <dbReference type="NCBI Taxonomy" id="121224"/>
    <lineage>
        <taxon>Eukaryota</taxon>
        <taxon>Metazoa</taxon>
        <taxon>Ecdysozoa</taxon>
        <taxon>Arthropoda</taxon>
        <taxon>Hexapoda</taxon>
        <taxon>Insecta</taxon>
        <taxon>Pterygota</taxon>
        <taxon>Neoptera</taxon>
        <taxon>Paraneoptera</taxon>
        <taxon>Psocodea</taxon>
        <taxon>Troctomorpha</taxon>
        <taxon>Phthiraptera</taxon>
        <taxon>Anoplura</taxon>
        <taxon>Pediculidae</taxon>
        <taxon>Pediculus</taxon>
    </lineage>
</organism>
<dbReference type="Proteomes" id="UP000009046">
    <property type="component" value="Unassembled WGS sequence"/>
</dbReference>
<dbReference type="KEGG" id="phu:Phum_PHUM268590"/>
<feature type="region of interest" description="Disordered" evidence="2">
    <location>
        <begin position="774"/>
        <end position="797"/>
    </location>
</feature>
<dbReference type="GO" id="GO:0007099">
    <property type="term" value="P:centriole replication"/>
    <property type="evidence" value="ECO:0007669"/>
    <property type="project" value="InterPro"/>
</dbReference>
<protein>
    <submittedName>
        <fullName evidence="3 4">Uncharacterized protein</fullName>
    </submittedName>
</protein>
<dbReference type="InParanoid" id="E0VKQ0"/>
<accession>E0VKQ0</accession>
<feature type="compositionally biased region" description="Basic and acidic residues" evidence="2">
    <location>
        <begin position="782"/>
        <end position="797"/>
    </location>
</feature>
<dbReference type="PANTHER" id="PTHR34439">
    <property type="entry name" value="CENTROBIN"/>
    <property type="match status" value="1"/>
</dbReference>
<feature type="compositionally biased region" description="Low complexity" evidence="2">
    <location>
        <begin position="239"/>
        <end position="250"/>
    </location>
</feature>
<dbReference type="eggNOG" id="ENOG502RYQ0">
    <property type="taxonomic scope" value="Eukaryota"/>
</dbReference>
<proteinExistence type="predicted"/>
<dbReference type="RefSeq" id="XP_002426694.1">
    <property type="nucleotide sequence ID" value="XM_002426649.1"/>
</dbReference>
<dbReference type="HOGENOM" id="CLU_384681_0_0_1"/>
<dbReference type="InterPro" id="IPR038923">
    <property type="entry name" value="Centrobin"/>
</dbReference>
<dbReference type="AlphaFoldDB" id="E0VKQ0"/>
<feature type="coiled-coil region" evidence="1">
    <location>
        <begin position="200"/>
        <end position="230"/>
    </location>
</feature>
<dbReference type="GeneID" id="8235577"/>
<dbReference type="VEuPathDB" id="VectorBase:PHUM268590"/>
<dbReference type="GO" id="GO:1902017">
    <property type="term" value="P:regulation of cilium assembly"/>
    <property type="evidence" value="ECO:0007669"/>
    <property type="project" value="InterPro"/>
</dbReference>
<dbReference type="GO" id="GO:0051299">
    <property type="term" value="P:centrosome separation"/>
    <property type="evidence" value="ECO:0007669"/>
    <property type="project" value="TreeGrafter"/>
</dbReference>
<dbReference type="EMBL" id="DS235250">
    <property type="protein sequence ID" value="EEB13956.1"/>
    <property type="molecule type" value="Genomic_DNA"/>
</dbReference>
<keyword evidence="1" id="KW-0175">Coiled coil</keyword>
<evidence type="ECO:0000313" key="5">
    <source>
        <dbReference type="Proteomes" id="UP000009046"/>
    </source>
</evidence>
<sequence length="810" mass="93644">MSVLSDSTDVLLVIPPNFFTVSSDSEDSIVFDSDSKQLLVSDLISQVNDLEGRICCIENHSIFSNNSMPLSKKSKPAKCFGSLEALDNHQSCYYNYRSLQSTPVKASTLPLPCKNWQLEMNLSENSSNTKSEQSRNLLKSTEYLYQKERDDQLLSEINNFFTKKEKTCVDINNHEKIDGTQISEATLNENSSLSSAVFNLNKVNDLLKKLEDTQNQIEQKLKLKNQKSHENELLEIQGKKPSSSNSKAPNVLGDESHDEENFFKNSLNNDCTKDSSDVVNSKLVERNINECNKYSEISISIPTKDDNNFKTLEENSVENTSNGMKNLLSLGELWENARNIGNTKNSEDLSIYKQKYLEEEYRRQHCEKVIQSLQLKLLEEQQKVAVAVKVDKEKDETIIKLSEGWNKLLNHWQELEIEKNNLEKKLQQEREKFESEVSAACQTVKRYELELSKALDLAHDYKEKCEISENDKKKLNSCTLKEINVLKNELKEIKNKLQNEERKNEKLEAMILSKESNLKNANAKIIESQNQIRDLKKCIKEKQGELETNNLEKLKMSEKLKEEKNKISALEQSKKVLLQSNEDLKKKEKSLKDNIKTTNEQMEKIKLQLKEYYQEQVEKIVQEKLNEFQEQLSAAEKTLQKEIEEREKAISEMAFQQVQQLIEKHSVEIRILEEKHKKEIELWNIKVYRVEEKNNELEKKLNAFSTRKSEMAQKLQSVMETQWQEALKIISSTMTDCNVENNGTNKNCNLVENSSNSLSPVPESPFCQDGQITYRNQTTVDNDSKTNKKVSKDAESVKSDPLKKYIQMVR</sequence>
<evidence type="ECO:0000313" key="4">
    <source>
        <dbReference type="EnsemblMetazoa" id="PHUM268590-PA"/>
    </source>
</evidence>
<evidence type="ECO:0000313" key="3">
    <source>
        <dbReference type="EMBL" id="EEB13956.1"/>
    </source>
</evidence>
<dbReference type="EnsemblMetazoa" id="PHUM268590-RA">
    <property type="protein sequence ID" value="PHUM268590-PA"/>
    <property type="gene ID" value="PHUM268590"/>
</dbReference>
<feature type="coiled-coil region" evidence="1">
    <location>
        <begin position="412"/>
        <end position="714"/>
    </location>
</feature>
<dbReference type="CTD" id="8235577"/>
<reference evidence="3" key="1">
    <citation type="submission" date="2007-04" db="EMBL/GenBank/DDBJ databases">
        <title>Annotation of Pediculus humanus corporis strain USDA.</title>
        <authorList>
            <person name="Kirkness E."/>
            <person name="Hannick L."/>
            <person name="Hass B."/>
            <person name="Bruggner R."/>
            <person name="Lawson D."/>
            <person name="Bidwell S."/>
            <person name="Joardar V."/>
            <person name="Caler E."/>
            <person name="Walenz B."/>
            <person name="Inman J."/>
            <person name="Schobel S."/>
            <person name="Galinsky K."/>
            <person name="Amedeo P."/>
            <person name="Strausberg R."/>
        </authorList>
    </citation>
    <scope>NUCLEOTIDE SEQUENCE</scope>
    <source>
        <strain evidence="3">USDA</strain>
    </source>
</reference>
<dbReference type="OrthoDB" id="8190486at2759"/>
<dbReference type="GO" id="GO:1902410">
    <property type="term" value="P:mitotic cytokinetic process"/>
    <property type="evidence" value="ECO:0007669"/>
    <property type="project" value="TreeGrafter"/>
</dbReference>
<name>E0VKQ0_PEDHC</name>
<gene>
    <name evidence="4" type="primary">8235577</name>
    <name evidence="3" type="ORF">Phum_PHUM268590</name>
</gene>
<feature type="region of interest" description="Disordered" evidence="2">
    <location>
        <begin position="235"/>
        <end position="256"/>
    </location>
</feature>
<dbReference type="OMA" id="REMENDA"/>
<dbReference type="GO" id="GO:0005813">
    <property type="term" value="C:centrosome"/>
    <property type="evidence" value="ECO:0007669"/>
    <property type="project" value="TreeGrafter"/>
</dbReference>
<evidence type="ECO:0000256" key="2">
    <source>
        <dbReference type="SAM" id="MobiDB-lite"/>
    </source>
</evidence>
<dbReference type="GO" id="GO:0005814">
    <property type="term" value="C:centriole"/>
    <property type="evidence" value="ECO:0007669"/>
    <property type="project" value="TreeGrafter"/>
</dbReference>
<evidence type="ECO:0000256" key="1">
    <source>
        <dbReference type="SAM" id="Coils"/>
    </source>
</evidence>
<dbReference type="FunCoup" id="E0VKQ0">
    <property type="interactions" value="11"/>
</dbReference>
<reference evidence="4" key="3">
    <citation type="submission" date="2021-02" db="UniProtKB">
        <authorList>
            <consortium name="EnsemblMetazoa"/>
        </authorList>
    </citation>
    <scope>IDENTIFICATION</scope>
    <source>
        <strain evidence="4">USDA</strain>
    </source>
</reference>
<dbReference type="EMBL" id="AAZO01003105">
    <property type="status" value="NOT_ANNOTATED_CDS"/>
    <property type="molecule type" value="Genomic_DNA"/>
</dbReference>
<reference evidence="3" key="2">
    <citation type="submission" date="2007-04" db="EMBL/GenBank/DDBJ databases">
        <title>The genome of the human body louse.</title>
        <authorList>
            <consortium name="The Human Body Louse Genome Consortium"/>
            <person name="Kirkness E."/>
            <person name="Walenz B."/>
            <person name="Hass B."/>
            <person name="Bruggner R."/>
            <person name="Strausberg R."/>
        </authorList>
    </citation>
    <scope>NUCLEOTIDE SEQUENCE</scope>
    <source>
        <strain evidence="3">USDA</strain>
    </source>
</reference>
<keyword evidence="5" id="KW-1185">Reference proteome</keyword>